<comment type="caution">
    <text evidence="2">The sequence shown here is derived from an EMBL/GenBank/DDBJ whole genome shotgun (WGS) entry which is preliminary data.</text>
</comment>
<feature type="non-terminal residue" evidence="2">
    <location>
        <position position="1"/>
    </location>
</feature>
<evidence type="ECO:0000313" key="2">
    <source>
        <dbReference type="EMBL" id="CAG7673118.1"/>
    </source>
</evidence>
<keyword evidence="3" id="KW-1185">Reference proteome</keyword>
<reference evidence="2" key="1">
    <citation type="submission" date="2021-06" db="EMBL/GenBank/DDBJ databases">
        <authorList>
            <person name="Hodson N. C."/>
            <person name="Mongue J. A."/>
            <person name="Jaron S. K."/>
        </authorList>
    </citation>
    <scope>NUCLEOTIDE SEQUENCE</scope>
</reference>
<accession>A0A8J2NRV1</accession>
<organism evidence="2 3">
    <name type="scientific">Allacma fusca</name>
    <dbReference type="NCBI Taxonomy" id="39272"/>
    <lineage>
        <taxon>Eukaryota</taxon>
        <taxon>Metazoa</taxon>
        <taxon>Ecdysozoa</taxon>
        <taxon>Arthropoda</taxon>
        <taxon>Hexapoda</taxon>
        <taxon>Collembola</taxon>
        <taxon>Symphypleona</taxon>
        <taxon>Sminthuridae</taxon>
        <taxon>Allacma</taxon>
    </lineage>
</organism>
<gene>
    <name evidence="2" type="ORF">AFUS01_LOCUS2180</name>
</gene>
<dbReference type="Proteomes" id="UP000708208">
    <property type="component" value="Unassembled WGS sequence"/>
</dbReference>
<name>A0A8J2NRV1_9HEXA</name>
<evidence type="ECO:0000313" key="3">
    <source>
        <dbReference type="Proteomes" id="UP000708208"/>
    </source>
</evidence>
<dbReference type="EMBL" id="CAJVCH010012431">
    <property type="protein sequence ID" value="CAG7673118.1"/>
    <property type="molecule type" value="Genomic_DNA"/>
</dbReference>
<sequence length="46" mass="5031">MSLQYVGLRISSATVSFMAGGERGAEHKRKVHSQRKLDGKKANRGS</sequence>
<feature type="compositionally biased region" description="Basic and acidic residues" evidence="1">
    <location>
        <begin position="35"/>
        <end position="46"/>
    </location>
</feature>
<protein>
    <submittedName>
        <fullName evidence="2">Uncharacterized protein</fullName>
    </submittedName>
</protein>
<evidence type="ECO:0000256" key="1">
    <source>
        <dbReference type="SAM" id="MobiDB-lite"/>
    </source>
</evidence>
<feature type="region of interest" description="Disordered" evidence="1">
    <location>
        <begin position="21"/>
        <end position="46"/>
    </location>
</feature>
<proteinExistence type="predicted"/>
<dbReference type="AlphaFoldDB" id="A0A8J2NRV1"/>